<keyword evidence="5 7" id="KW-1133">Transmembrane helix</keyword>
<evidence type="ECO:0000256" key="4">
    <source>
        <dbReference type="ARBA" id="ARBA00022970"/>
    </source>
</evidence>
<dbReference type="Gene3D" id="1.20.1740.10">
    <property type="entry name" value="Amino acid/polyamine transporter I"/>
    <property type="match status" value="1"/>
</dbReference>
<dbReference type="InterPro" id="IPR050524">
    <property type="entry name" value="APC_YAT"/>
</dbReference>
<feature type="transmembrane region" description="Helical" evidence="7">
    <location>
        <begin position="383"/>
        <end position="405"/>
    </location>
</feature>
<evidence type="ECO:0000256" key="7">
    <source>
        <dbReference type="SAM" id="Phobius"/>
    </source>
</evidence>
<dbReference type="OrthoDB" id="10062876at2759"/>
<dbReference type="PANTHER" id="PTHR43341">
    <property type="entry name" value="AMINO ACID PERMEASE"/>
    <property type="match status" value="1"/>
</dbReference>
<comment type="subcellular location">
    <subcellularLocation>
        <location evidence="1">Membrane</location>
        <topology evidence="1">Multi-pass membrane protein</topology>
    </subcellularLocation>
</comment>
<feature type="transmembrane region" description="Helical" evidence="7">
    <location>
        <begin position="129"/>
        <end position="151"/>
    </location>
</feature>
<feature type="transmembrane region" description="Helical" evidence="7">
    <location>
        <begin position="51"/>
        <end position="70"/>
    </location>
</feature>
<organism evidence="9 10">
    <name type="scientific">Zymoseptoria brevis</name>
    <dbReference type="NCBI Taxonomy" id="1047168"/>
    <lineage>
        <taxon>Eukaryota</taxon>
        <taxon>Fungi</taxon>
        <taxon>Dikarya</taxon>
        <taxon>Ascomycota</taxon>
        <taxon>Pezizomycotina</taxon>
        <taxon>Dothideomycetes</taxon>
        <taxon>Dothideomycetidae</taxon>
        <taxon>Mycosphaerellales</taxon>
        <taxon>Mycosphaerellaceae</taxon>
        <taxon>Zymoseptoria</taxon>
    </lineage>
</organism>
<evidence type="ECO:0000259" key="8">
    <source>
        <dbReference type="Pfam" id="PF00324"/>
    </source>
</evidence>
<evidence type="ECO:0000256" key="5">
    <source>
        <dbReference type="ARBA" id="ARBA00022989"/>
    </source>
</evidence>
<feature type="transmembrane region" description="Helical" evidence="7">
    <location>
        <begin position="417"/>
        <end position="443"/>
    </location>
</feature>
<dbReference type="PANTHER" id="PTHR43341:SF6">
    <property type="entry name" value="AMINO ACID TRANSPORTER (EUROFUNG)"/>
    <property type="match status" value="1"/>
</dbReference>
<dbReference type="GO" id="GO:0015171">
    <property type="term" value="F:amino acid transmembrane transporter activity"/>
    <property type="evidence" value="ECO:0007669"/>
    <property type="project" value="TreeGrafter"/>
</dbReference>
<evidence type="ECO:0000313" key="9">
    <source>
        <dbReference type="EMBL" id="KJX96998.1"/>
    </source>
</evidence>
<feature type="transmembrane region" description="Helical" evidence="7">
    <location>
        <begin position="283"/>
        <end position="304"/>
    </location>
</feature>
<keyword evidence="3 7" id="KW-0812">Transmembrane</keyword>
<keyword evidence="10" id="KW-1185">Reference proteome</keyword>
<evidence type="ECO:0000256" key="6">
    <source>
        <dbReference type="ARBA" id="ARBA00023136"/>
    </source>
</evidence>
<dbReference type="InterPro" id="IPR004841">
    <property type="entry name" value="AA-permease/SLC12A_dom"/>
</dbReference>
<accession>A0A0F4GIB9</accession>
<keyword evidence="2" id="KW-0813">Transport</keyword>
<feature type="transmembrane region" description="Helical" evidence="7">
    <location>
        <begin position="76"/>
        <end position="96"/>
    </location>
</feature>
<dbReference type="AlphaFoldDB" id="A0A0F4GIB9"/>
<feature type="domain" description="Amino acid permease/ SLC12A" evidence="8">
    <location>
        <begin position="49"/>
        <end position="519"/>
    </location>
</feature>
<dbReference type="Proteomes" id="UP000033647">
    <property type="component" value="Unassembled WGS sequence"/>
</dbReference>
<dbReference type="Pfam" id="PF00324">
    <property type="entry name" value="AA_permease"/>
    <property type="match status" value="1"/>
</dbReference>
<proteinExistence type="predicted"/>
<evidence type="ECO:0000256" key="1">
    <source>
        <dbReference type="ARBA" id="ARBA00004141"/>
    </source>
</evidence>
<feature type="transmembrane region" description="Helical" evidence="7">
    <location>
        <begin position="342"/>
        <end position="362"/>
    </location>
</feature>
<dbReference type="STRING" id="1047168.A0A0F4GIB9"/>
<protein>
    <submittedName>
        <fullName evidence="9">Amino acid permease like protein</fullName>
    </submittedName>
</protein>
<dbReference type="EMBL" id="LAFY01000584">
    <property type="protein sequence ID" value="KJX96998.1"/>
    <property type="molecule type" value="Genomic_DNA"/>
</dbReference>
<feature type="transmembrane region" description="Helical" evidence="7">
    <location>
        <begin position="244"/>
        <end position="262"/>
    </location>
</feature>
<evidence type="ECO:0000313" key="10">
    <source>
        <dbReference type="Proteomes" id="UP000033647"/>
    </source>
</evidence>
<comment type="caution">
    <text evidence="9">The sequence shown here is derived from an EMBL/GenBank/DDBJ whole genome shotgun (WGS) entry which is preliminary data.</text>
</comment>
<feature type="transmembrane region" description="Helical" evidence="7">
    <location>
        <begin position="463"/>
        <end position="482"/>
    </location>
</feature>
<dbReference type="GO" id="GO:0016020">
    <property type="term" value="C:membrane"/>
    <property type="evidence" value="ECO:0007669"/>
    <property type="project" value="UniProtKB-SubCell"/>
</dbReference>
<keyword evidence="4" id="KW-0029">Amino-acid transport</keyword>
<evidence type="ECO:0000256" key="3">
    <source>
        <dbReference type="ARBA" id="ARBA00022692"/>
    </source>
</evidence>
<gene>
    <name evidence="9" type="ORF">TI39_contig592g00009</name>
</gene>
<feature type="transmembrane region" description="Helical" evidence="7">
    <location>
        <begin position="157"/>
        <end position="179"/>
    </location>
</feature>
<evidence type="ECO:0000256" key="2">
    <source>
        <dbReference type="ARBA" id="ARBA00022448"/>
    </source>
</evidence>
<dbReference type="PIRSF" id="PIRSF006060">
    <property type="entry name" value="AA_transporter"/>
    <property type="match status" value="1"/>
</dbReference>
<dbReference type="FunFam" id="1.20.1740.10:FF:000006">
    <property type="entry name" value="General amino acid permease"/>
    <property type="match status" value="1"/>
</dbReference>
<feature type="transmembrane region" description="Helical" evidence="7">
    <location>
        <begin position="191"/>
        <end position="208"/>
    </location>
</feature>
<sequence>MGVFDKFTNEKATGEVYEGDSDSSPVDIQDGVISENKDDLQRRLGNRQIQLLAIGGSIGTALFVSIGGGLQKGGPGSLFLAYTIYSAMLGLVNNCIAEMTVMMPVSGGFLRLAGEWVDEAFGFMAGWNFFIYEALLIPFEITALITVLSFWRDDIPAAAVIAGCIVCYALLNVLAVKAYGEAEFWLSGGKVVLIFLLFSFTFVTMVGGNPKGDAYGFRYWSNPGAFAEYAVAGTEGSSLAKFEGFLGALWSASFTVVGPEYISMVAAEAKRPRIYIKKAFKTVYWRFGLFFIMGALAVGIVIPYNDPTLAAIRSGDKAGAGTGAASPYVIAMQNLGIGGLPHFVNALLVTSIFSAGNTYTYCATRSLYGLALEGRAPGIFKYCTKNGIPLACFVFTMLFPCLSFLQLSSGSAKVLTWLINLITAGGVINYIVMTITYICFYNALKAQGIDRKSLPYTGWFQPYGAYIGLTWMVLIVLCYGYSSFVPWSVESFFTYYSMLILAPILFIGWKLIHKTKFVKSTQADLVWERPVIDAYEETFIDPPVGFWTEMIQMVGLKRKAGGNDKRRASIA</sequence>
<feature type="transmembrane region" description="Helical" evidence="7">
    <location>
        <begin position="494"/>
        <end position="512"/>
    </location>
</feature>
<keyword evidence="6 7" id="KW-0472">Membrane</keyword>
<reference evidence="9 10" key="1">
    <citation type="submission" date="2015-03" db="EMBL/GenBank/DDBJ databases">
        <title>RNA-seq based gene annotation and comparative genomics of four Zymoseptoria species reveal species-specific pathogenicity related genes and transposable element activity.</title>
        <authorList>
            <person name="Grandaubert J."/>
            <person name="Bhattacharyya A."/>
            <person name="Stukenbrock E.H."/>
        </authorList>
    </citation>
    <scope>NUCLEOTIDE SEQUENCE [LARGE SCALE GENOMIC DNA]</scope>
    <source>
        <strain evidence="9 10">Zb18110</strain>
    </source>
</reference>
<name>A0A0F4GIB9_9PEZI</name>